<protein>
    <recommendedName>
        <fullName evidence="4">MarR family transcriptional regulator</fullName>
    </recommendedName>
</protein>
<proteinExistence type="predicted"/>
<dbReference type="EMBL" id="NIOF01000003">
    <property type="protein sequence ID" value="OWQ91352.1"/>
    <property type="molecule type" value="Genomic_DNA"/>
</dbReference>
<name>A0A246JFH0_9BURK</name>
<gene>
    <name evidence="2" type="ORF">CDN99_09285</name>
</gene>
<evidence type="ECO:0000256" key="1">
    <source>
        <dbReference type="SAM" id="MobiDB-lite"/>
    </source>
</evidence>
<evidence type="ECO:0008006" key="4">
    <source>
        <dbReference type="Google" id="ProtNLM"/>
    </source>
</evidence>
<dbReference type="RefSeq" id="WP_088384579.1">
    <property type="nucleotide sequence ID" value="NZ_NIOF01000003.1"/>
</dbReference>
<dbReference type="AlphaFoldDB" id="A0A246JFH0"/>
<sequence>MPPSIADPKEDRYGFDLTEADLQILGAMPFDPSRVSVLTLATMARLQRLGYVEKAADSGAWRLTAKGEMTKRLARRGPRQGVGRGRETTSDNG</sequence>
<feature type="region of interest" description="Disordered" evidence="1">
    <location>
        <begin position="69"/>
        <end position="93"/>
    </location>
</feature>
<evidence type="ECO:0000313" key="3">
    <source>
        <dbReference type="Proteomes" id="UP000197468"/>
    </source>
</evidence>
<dbReference type="Proteomes" id="UP000197468">
    <property type="component" value="Unassembled WGS sequence"/>
</dbReference>
<comment type="caution">
    <text evidence="2">The sequence shown here is derived from an EMBL/GenBank/DDBJ whole genome shotgun (WGS) entry which is preliminary data.</text>
</comment>
<feature type="compositionally biased region" description="Basic and acidic residues" evidence="1">
    <location>
        <begin position="84"/>
        <end position="93"/>
    </location>
</feature>
<reference evidence="2 3" key="1">
    <citation type="journal article" date="2008" name="Int. J. Syst. Evol. Microbiol.">
        <title>Description of Roseateles aquatilis sp. nov. and Roseateles terrae sp. nov., in the class Betaproteobacteria, and emended description of the genus Roseateles.</title>
        <authorList>
            <person name="Gomila M."/>
            <person name="Bowien B."/>
            <person name="Falsen E."/>
            <person name="Moore E.R."/>
            <person name="Lalucat J."/>
        </authorList>
    </citation>
    <scope>NUCLEOTIDE SEQUENCE [LARGE SCALE GENOMIC DNA]</scope>
    <source>
        <strain evidence="2 3">CCUG 48205</strain>
    </source>
</reference>
<evidence type="ECO:0000313" key="2">
    <source>
        <dbReference type="EMBL" id="OWQ91352.1"/>
    </source>
</evidence>
<keyword evidence="3" id="KW-1185">Reference proteome</keyword>
<accession>A0A246JFH0</accession>
<organism evidence="2 3">
    <name type="scientific">Roseateles aquatilis</name>
    <dbReference type="NCBI Taxonomy" id="431061"/>
    <lineage>
        <taxon>Bacteria</taxon>
        <taxon>Pseudomonadati</taxon>
        <taxon>Pseudomonadota</taxon>
        <taxon>Betaproteobacteria</taxon>
        <taxon>Burkholderiales</taxon>
        <taxon>Sphaerotilaceae</taxon>
        <taxon>Roseateles</taxon>
    </lineage>
</organism>